<dbReference type="Proteomes" id="UP000266649">
    <property type="component" value="Unassembled WGS sequence"/>
</dbReference>
<proteinExistence type="predicted"/>
<evidence type="ECO:0000313" key="3">
    <source>
        <dbReference type="Proteomes" id="UP000266649"/>
    </source>
</evidence>
<comment type="caution">
    <text evidence="2">The sequence shown here is derived from an EMBL/GenBank/DDBJ whole genome shotgun (WGS) entry which is preliminary data.</text>
</comment>
<organism evidence="2 3">
    <name type="scientific">Gemmobacter lutimaris</name>
    <dbReference type="NCBI Taxonomy" id="2306023"/>
    <lineage>
        <taxon>Bacteria</taxon>
        <taxon>Pseudomonadati</taxon>
        <taxon>Pseudomonadota</taxon>
        <taxon>Alphaproteobacteria</taxon>
        <taxon>Rhodobacterales</taxon>
        <taxon>Paracoccaceae</taxon>
        <taxon>Gemmobacter</taxon>
    </lineage>
</organism>
<feature type="signal peptide" evidence="1">
    <location>
        <begin position="1"/>
        <end position="27"/>
    </location>
</feature>
<dbReference type="EMBL" id="QXXQ01000013">
    <property type="protein sequence ID" value="RID90437.1"/>
    <property type="molecule type" value="Genomic_DNA"/>
</dbReference>
<sequence length="158" mass="16924">MRHLFHALLCLLLTLAFVLSGALRSDAALGGVTEMVICGDGGATTILLDAQGNPVEGKRCCDCVKCLPSLTFLPEPAVVLRAAPVRFVRLGRVLSGVTAVRRQHLRPVARGPPQAWHVPHCQRGDLPQPRRFATGLEFGQVLSRSAGAETGNLKEVAR</sequence>
<evidence type="ECO:0008006" key="4">
    <source>
        <dbReference type="Google" id="ProtNLM"/>
    </source>
</evidence>
<evidence type="ECO:0000256" key="1">
    <source>
        <dbReference type="SAM" id="SignalP"/>
    </source>
</evidence>
<dbReference type="OrthoDB" id="7876461at2"/>
<evidence type="ECO:0000313" key="2">
    <source>
        <dbReference type="EMBL" id="RID90437.1"/>
    </source>
</evidence>
<name>A0A398BLJ1_9RHOB</name>
<gene>
    <name evidence="2" type="ORF">D2N39_17975</name>
</gene>
<feature type="chain" id="PRO_5017201160" description="DUF2946 domain-containing protein" evidence="1">
    <location>
        <begin position="28"/>
        <end position="158"/>
    </location>
</feature>
<accession>A0A398BLJ1</accession>
<protein>
    <recommendedName>
        <fullName evidence="4">DUF2946 domain-containing protein</fullName>
    </recommendedName>
</protein>
<keyword evidence="3" id="KW-1185">Reference proteome</keyword>
<reference evidence="2 3" key="1">
    <citation type="submission" date="2018-09" db="EMBL/GenBank/DDBJ databases">
        <title>Gemmobacter lutimaris sp. nov., a marine bacterium isolated from tidal flat.</title>
        <authorList>
            <person name="Lee D.W."/>
            <person name="Yoo Y."/>
            <person name="Kim J.-J."/>
            <person name="Kim B.S."/>
        </authorList>
    </citation>
    <scope>NUCLEOTIDE SEQUENCE [LARGE SCALE GENOMIC DNA]</scope>
    <source>
        <strain evidence="2 3">YJ-T1-11</strain>
    </source>
</reference>
<dbReference type="RefSeq" id="WP_119136160.1">
    <property type="nucleotide sequence ID" value="NZ_QXXQ01000013.1"/>
</dbReference>
<keyword evidence="1" id="KW-0732">Signal</keyword>
<dbReference type="AlphaFoldDB" id="A0A398BLJ1"/>